<dbReference type="InterPro" id="IPR002328">
    <property type="entry name" value="ADH_Zn_CS"/>
</dbReference>
<evidence type="ECO:0000313" key="8">
    <source>
        <dbReference type="Proteomes" id="UP000190285"/>
    </source>
</evidence>
<dbReference type="PROSITE" id="PS00059">
    <property type="entry name" value="ADH_ZINC"/>
    <property type="match status" value="1"/>
</dbReference>
<dbReference type="InterPro" id="IPR036291">
    <property type="entry name" value="NAD(P)-bd_dom_sf"/>
</dbReference>
<reference evidence="7 8" key="1">
    <citation type="submission" date="2017-02" db="EMBL/GenBank/DDBJ databases">
        <authorList>
            <person name="Peterson S.W."/>
        </authorList>
    </citation>
    <scope>NUCLEOTIDE SEQUENCE [LARGE SCALE GENOMIC DNA]</scope>
    <source>
        <strain evidence="7 8">M1</strain>
    </source>
</reference>
<dbReference type="AlphaFoldDB" id="A0A1T5L1F5"/>
<keyword evidence="1 4" id="KW-0479">Metal-binding</keyword>
<gene>
    <name evidence="7" type="ORF">SAMN02194393_02327</name>
</gene>
<sequence>MENYKIAKIKGENNIELCDWKMPKLHPDEIKVKISACAICTSDQGIYRGARGDKYPNYPGHEVVGIVEEIGMLAATEAKVGDKVVVCRMNRCGQCPPCRRGDDNRCIKMSTLHRKGRPAGPGGFAQYLIVPDYQVFKLSADADMIASSLIEPVACCIGSVDKANIQLGDKVLVIGAGIMGLIHGEILRLRGAKVAISEMDEKRRKIAEDFADWVINPKENMESTIKEITDGYGFDSVFVTAGAPKLVPTLFKYLSGGADIVIYTSYYQKEGAKTLIDLNDLHYKEYRLVGTISPTKYDFARAVSIVNNKSIDLKKFIRTTVPFEDISKAFDMAIEPGSYRIVVTM</sequence>
<name>A0A1T5L1F5_9FIRM</name>
<dbReference type="InterPro" id="IPR013154">
    <property type="entry name" value="ADH-like_N"/>
</dbReference>
<dbReference type="STRING" id="36842.SAMN02194393_02327"/>
<feature type="domain" description="Alcohol dehydrogenase-like N-terminal" evidence="6">
    <location>
        <begin position="27"/>
        <end position="139"/>
    </location>
</feature>
<dbReference type="RefSeq" id="WP_079491808.1">
    <property type="nucleotide sequence ID" value="NZ_FUZT01000005.1"/>
</dbReference>
<dbReference type="GO" id="GO:0008270">
    <property type="term" value="F:zinc ion binding"/>
    <property type="evidence" value="ECO:0007669"/>
    <property type="project" value="InterPro"/>
</dbReference>
<evidence type="ECO:0000256" key="2">
    <source>
        <dbReference type="ARBA" id="ARBA00022833"/>
    </source>
</evidence>
<proteinExistence type="inferred from homology"/>
<dbReference type="Proteomes" id="UP000190285">
    <property type="component" value="Unassembled WGS sequence"/>
</dbReference>
<evidence type="ECO:0000259" key="6">
    <source>
        <dbReference type="Pfam" id="PF08240"/>
    </source>
</evidence>
<comment type="cofactor">
    <cofactor evidence="4">
        <name>Zn(2+)</name>
        <dbReference type="ChEBI" id="CHEBI:29105"/>
    </cofactor>
</comment>
<keyword evidence="8" id="KW-1185">Reference proteome</keyword>
<organism evidence="7 8">
    <name type="scientific">Maledivibacter halophilus</name>
    <dbReference type="NCBI Taxonomy" id="36842"/>
    <lineage>
        <taxon>Bacteria</taxon>
        <taxon>Bacillati</taxon>
        <taxon>Bacillota</taxon>
        <taxon>Clostridia</taxon>
        <taxon>Peptostreptococcales</taxon>
        <taxon>Caminicellaceae</taxon>
        <taxon>Maledivibacter</taxon>
    </lineage>
</organism>
<dbReference type="GO" id="GO:0016491">
    <property type="term" value="F:oxidoreductase activity"/>
    <property type="evidence" value="ECO:0007669"/>
    <property type="project" value="UniProtKB-KW"/>
</dbReference>
<accession>A0A1T5L1F5</accession>
<dbReference type="EMBL" id="FUZT01000005">
    <property type="protein sequence ID" value="SKC69886.1"/>
    <property type="molecule type" value="Genomic_DNA"/>
</dbReference>
<dbReference type="InterPro" id="IPR013149">
    <property type="entry name" value="ADH-like_C"/>
</dbReference>
<keyword evidence="3" id="KW-0560">Oxidoreductase</keyword>
<dbReference type="OrthoDB" id="9769198at2"/>
<dbReference type="InterPro" id="IPR011032">
    <property type="entry name" value="GroES-like_sf"/>
</dbReference>
<dbReference type="Pfam" id="PF00107">
    <property type="entry name" value="ADH_zinc_N"/>
    <property type="match status" value="1"/>
</dbReference>
<dbReference type="Gene3D" id="3.90.180.10">
    <property type="entry name" value="Medium-chain alcohol dehydrogenases, catalytic domain"/>
    <property type="match status" value="1"/>
</dbReference>
<keyword evidence="2 4" id="KW-0862">Zinc</keyword>
<dbReference type="InterPro" id="IPR050129">
    <property type="entry name" value="Zn_alcohol_dh"/>
</dbReference>
<feature type="domain" description="Alcohol dehydrogenase-like C-terminal" evidence="5">
    <location>
        <begin position="180"/>
        <end position="306"/>
    </location>
</feature>
<dbReference type="PANTHER" id="PTHR43401">
    <property type="entry name" value="L-THREONINE 3-DEHYDROGENASE"/>
    <property type="match status" value="1"/>
</dbReference>
<comment type="similarity">
    <text evidence="4">Belongs to the zinc-containing alcohol dehydrogenase family.</text>
</comment>
<dbReference type="SUPFAM" id="SSF51735">
    <property type="entry name" value="NAD(P)-binding Rossmann-fold domains"/>
    <property type="match status" value="1"/>
</dbReference>
<dbReference type="PANTHER" id="PTHR43401:SF2">
    <property type="entry name" value="L-THREONINE 3-DEHYDROGENASE"/>
    <property type="match status" value="1"/>
</dbReference>
<dbReference type="SUPFAM" id="SSF50129">
    <property type="entry name" value="GroES-like"/>
    <property type="match status" value="1"/>
</dbReference>
<evidence type="ECO:0000256" key="4">
    <source>
        <dbReference type="RuleBase" id="RU361277"/>
    </source>
</evidence>
<dbReference type="Gene3D" id="3.40.50.720">
    <property type="entry name" value="NAD(P)-binding Rossmann-like Domain"/>
    <property type="match status" value="1"/>
</dbReference>
<protein>
    <submittedName>
        <fullName evidence="7">2-desacetyl-2-hydroxyethyl bacteriochlorophyllide A dehydrogenase</fullName>
    </submittedName>
</protein>
<evidence type="ECO:0000256" key="1">
    <source>
        <dbReference type="ARBA" id="ARBA00022723"/>
    </source>
</evidence>
<evidence type="ECO:0000256" key="3">
    <source>
        <dbReference type="ARBA" id="ARBA00023002"/>
    </source>
</evidence>
<evidence type="ECO:0000313" key="7">
    <source>
        <dbReference type="EMBL" id="SKC69886.1"/>
    </source>
</evidence>
<evidence type="ECO:0000259" key="5">
    <source>
        <dbReference type="Pfam" id="PF00107"/>
    </source>
</evidence>
<dbReference type="Pfam" id="PF08240">
    <property type="entry name" value="ADH_N"/>
    <property type="match status" value="1"/>
</dbReference>